<dbReference type="RefSeq" id="XP_006680145.1">
    <property type="nucleotide sequence ID" value="XM_006680082.1"/>
</dbReference>
<accession>F4P5H0</accession>
<sequence>MKLDDIMKELIQHLEDLKLLTTDDQLYKADEIWDRLLDLLLELEEQNRKSTNVLQRLQSIGLEDIAAKYLEYNRPSLQIEVMKFTAVFLRMVYSNNEFKISQRLSNQIVQLMQSPSRQVKMAASHD</sequence>
<keyword evidence="2" id="KW-1185">Reference proteome</keyword>
<dbReference type="HOGENOM" id="CLU_1981237_0_0_1"/>
<organism evidence="1 2">
    <name type="scientific">Batrachochytrium dendrobatidis (strain JAM81 / FGSC 10211)</name>
    <name type="common">Frog chytrid fungus</name>
    <dbReference type="NCBI Taxonomy" id="684364"/>
    <lineage>
        <taxon>Eukaryota</taxon>
        <taxon>Fungi</taxon>
        <taxon>Fungi incertae sedis</taxon>
        <taxon>Chytridiomycota</taxon>
        <taxon>Chytridiomycota incertae sedis</taxon>
        <taxon>Chytridiomycetes</taxon>
        <taxon>Rhizophydiales</taxon>
        <taxon>Rhizophydiales incertae sedis</taxon>
        <taxon>Batrachochytrium</taxon>
    </lineage>
</organism>
<dbReference type="EMBL" id="GL882886">
    <property type="protein sequence ID" value="EGF79415.1"/>
    <property type="molecule type" value="Genomic_DNA"/>
</dbReference>
<dbReference type="GeneID" id="18243621"/>
<proteinExistence type="predicted"/>
<evidence type="ECO:0000313" key="1">
    <source>
        <dbReference type="EMBL" id="EGF79415.1"/>
    </source>
</evidence>
<protein>
    <submittedName>
        <fullName evidence="1">Uncharacterized protein</fullName>
    </submittedName>
</protein>
<reference evidence="1 2" key="1">
    <citation type="submission" date="2009-12" db="EMBL/GenBank/DDBJ databases">
        <title>The draft genome of Batrachochytrium dendrobatidis.</title>
        <authorList>
            <consortium name="US DOE Joint Genome Institute (JGI-PGF)"/>
            <person name="Kuo A."/>
            <person name="Salamov A."/>
            <person name="Schmutz J."/>
            <person name="Lucas S."/>
            <person name="Pitluck S."/>
            <person name="Rosenblum E."/>
            <person name="Stajich J."/>
            <person name="Eisen M."/>
            <person name="Grigoriev I.V."/>
        </authorList>
    </citation>
    <scope>NUCLEOTIDE SEQUENCE [LARGE SCALE GENOMIC DNA]</scope>
    <source>
        <strain evidence="2">JAM81 / FGSC 10211</strain>
    </source>
</reference>
<name>F4P5H0_BATDJ</name>
<evidence type="ECO:0000313" key="2">
    <source>
        <dbReference type="Proteomes" id="UP000007241"/>
    </source>
</evidence>
<gene>
    <name evidence="1" type="ORF">BATDEDRAFT_89792</name>
</gene>
<dbReference type="AlphaFoldDB" id="F4P5H0"/>
<dbReference type="Proteomes" id="UP000007241">
    <property type="component" value="Unassembled WGS sequence"/>
</dbReference>
<dbReference type="InParanoid" id="F4P5H0"/>